<protein>
    <recommendedName>
        <fullName evidence="1">LicD/FKTN/FKRP nucleotidyltransferase domain-containing protein</fullName>
    </recommendedName>
</protein>
<dbReference type="Proteomes" id="UP000281553">
    <property type="component" value="Unassembled WGS sequence"/>
</dbReference>
<feature type="domain" description="LicD/FKTN/FKRP nucleotidyltransferase" evidence="1">
    <location>
        <begin position="123"/>
        <end position="154"/>
    </location>
</feature>
<dbReference type="InterPro" id="IPR007074">
    <property type="entry name" value="LicD/FKTN/FKRP_NTP_transf"/>
</dbReference>
<evidence type="ECO:0000259" key="1">
    <source>
        <dbReference type="Pfam" id="PF04991"/>
    </source>
</evidence>
<name>A0A3P7M9Q2_DIBLA</name>
<dbReference type="EMBL" id="UYRU01060120">
    <property type="protein sequence ID" value="VDN14711.1"/>
    <property type="molecule type" value="Genomic_DNA"/>
</dbReference>
<proteinExistence type="predicted"/>
<dbReference type="GO" id="GO:0009100">
    <property type="term" value="P:glycoprotein metabolic process"/>
    <property type="evidence" value="ECO:0007669"/>
    <property type="project" value="UniProtKB-ARBA"/>
</dbReference>
<accession>A0A3P7M9Q2</accession>
<evidence type="ECO:0000313" key="3">
    <source>
        <dbReference type="Proteomes" id="UP000281553"/>
    </source>
</evidence>
<feature type="non-terminal residue" evidence="2">
    <location>
        <position position="221"/>
    </location>
</feature>
<organism evidence="2 3">
    <name type="scientific">Dibothriocephalus latus</name>
    <name type="common">Fish tapeworm</name>
    <name type="synonym">Diphyllobothrium latum</name>
    <dbReference type="NCBI Taxonomy" id="60516"/>
    <lineage>
        <taxon>Eukaryota</taxon>
        <taxon>Metazoa</taxon>
        <taxon>Spiralia</taxon>
        <taxon>Lophotrochozoa</taxon>
        <taxon>Platyhelminthes</taxon>
        <taxon>Cestoda</taxon>
        <taxon>Eucestoda</taxon>
        <taxon>Diphyllobothriidea</taxon>
        <taxon>Diphyllobothriidae</taxon>
        <taxon>Dibothriocephalus</taxon>
    </lineage>
</organism>
<sequence>MALTAVALVLTAIFILWYILWDTSVTSVRPLRNDSFSFLRQRPQDWQSFVVDTGHTKKKRQSLPNLEKISWPEREYLPSSVGAPGTRPWPHGTHFSHEQMRTLWKLFDTFVNVMDELGFSDRWMLHAGTLLRSFRHHDIIPWDDDIDVLVDKAVRPALWKKMATLRPNYTLQECSNWDKLSAKIIVSKHSSLDVEGSRILNAYGWAWPMLDIGYYCSDVTH</sequence>
<gene>
    <name evidence="2" type="ORF">DILT_LOCUS10542</name>
</gene>
<dbReference type="AlphaFoldDB" id="A0A3P7M9Q2"/>
<keyword evidence="3" id="KW-1185">Reference proteome</keyword>
<evidence type="ECO:0000313" key="2">
    <source>
        <dbReference type="EMBL" id="VDN14711.1"/>
    </source>
</evidence>
<reference evidence="2 3" key="1">
    <citation type="submission" date="2018-11" db="EMBL/GenBank/DDBJ databases">
        <authorList>
            <consortium name="Pathogen Informatics"/>
        </authorList>
    </citation>
    <scope>NUCLEOTIDE SEQUENCE [LARGE SCALE GENOMIC DNA]</scope>
</reference>
<dbReference type="OrthoDB" id="419198at2759"/>
<dbReference type="Pfam" id="PF04991">
    <property type="entry name" value="LicD"/>
    <property type="match status" value="1"/>
</dbReference>